<sequence length="59" mass="7199">MSTLKEICKEQTELLNECRQNIKELTEENEKLKKEVEHLKGIIQDEEDWKLLKLEEEWL</sequence>
<evidence type="ECO:0000256" key="1">
    <source>
        <dbReference type="SAM" id="Coils"/>
    </source>
</evidence>
<reference evidence="2 3" key="1">
    <citation type="journal article" date="2016" name="Front. Microbiol.">
        <title>Comprehensive Phylogenetic Analysis of Bovine Non-aureus Staphylococci Species Based on Whole-Genome Sequencing.</title>
        <authorList>
            <person name="Naushad S."/>
            <person name="Barkema H.W."/>
            <person name="Luby C."/>
            <person name="Condas L.A."/>
            <person name="Nobrega D.B."/>
            <person name="Carson D.A."/>
            <person name="De Buck J."/>
        </authorList>
    </citation>
    <scope>NUCLEOTIDE SEQUENCE [LARGE SCALE GENOMIC DNA]</scope>
    <source>
        <strain evidence="2 3">SNUC 102</strain>
    </source>
</reference>
<organism evidence="2 3">
    <name type="scientific">Staphylococcus xylosus</name>
    <dbReference type="NCBI Taxonomy" id="1288"/>
    <lineage>
        <taxon>Bacteria</taxon>
        <taxon>Bacillati</taxon>
        <taxon>Bacillota</taxon>
        <taxon>Bacilli</taxon>
        <taxon>Bacillales</taxon>
        <taxon>Staphylococcaceae</taxon>
        <taxon>Staphylococcus</taxon>
    </lineage>
</organism>
<name>A0A418IRC5_STAXY</name>
<evidence type="ECO:0000313" key="3">
    <source>
        <dbReference type="Proteomes" id="UP000285567"/>
    </source>
</evidence>
<keyword evidence="3" id="KW-1185">Reference proteome</keyword>
<evidence type="ECO:0000313" key="2">
    <source>
        <dbReference type="EMBL" id="RIN12410.1"/>
    </source>
</evidence>
<gene>
    <name evidence="2" type="ORF">BU097_02460</name>
</gene>
<protein>
    <submittedName>
        <fullName evidence="2">Uncharacterized protein</fullName>
    </submittedName>
</protein>
<keyword evidence="1" id="KW-0175">Coiled coil</keyword>
<dbReference type="EMBL" id="QXUL01000007">
    <property type="protein sequence ID" value="RIN12410.1"/>
    <property type="molecule type" value="Genomic_DNA"/>
</dbReference>
<comment type="caution">
    <text evidence="2">The sequence shown here is derived from an EMBL/GenBank/DDBJ whole genome shotgun (WGS) entry which is preliminary data.</text>
</comment>
<feature type="coiled-coil region" evidence="1">
    <location>
        <begin position="8"/>
        <end position="42"/>
    </location>
</feature>
<dbReference type="Proteomes" id="UP000285567">
    <property type="component" value="Unassembled WGS sequence"/>
</dbReference>
<dbReference type="RefSeq" id="WP_107557842.1">
    <property type="nucleotide sequence ID" value="NZ_QXUL01000007.1"/>
</dbReference>
<proteinExistence type="predicted"/>
<dbReference type="AlphaFoldDB" id="A0A418IRC5"/>
<accession>A0A418IRC5</accession>